<dbReference type="PANTHER" id="PTHR10491:SF4">
    <property type="entry name" value="METHIONINE ADENOSYLTRANSFERASE 2 SUBUNIT BETA"/>
    <property type="match status" value="1"/>
</dbReference>
<dbReference type="RefSeq" id="WP_237383917.1">
    <property type="nucleotide sequence ID" value="NZ_CP071793.1"/>
</dbReference>
<evidence type="ECO:0000256" key="6">
    <source>
        <dbReference type="RuleBase" id="RU364082"/>
    </source>
</evidence>
<evidence type="ECO:0000256" key="1">
    <source>
        <dbReference type="ARBA" id="ARBA00004781"/>
    </source>
</evidence>
<dbReference type="InterPro" id="IPR029903">
    <property type="entry name" value="RmlD-like-bd"/>
</dbReference>
<dbReference type="AlphaFoldDB" id="A0A8A4TWU1"/>
<evidence type="ECO:0000256" key="2">
    <source>
        <dbReference type="ARBA" id="ARBA00010944"/>
    </source>
</evidence>
<accession>A0A8A4TWU1</accession>
<evidence type="ECO:0000256" key="4">
    <source>
        <dbReference type="ARBA" id="ARBA00017099"/>
    </source>
</evidence>
<dbReference type="Gene3D" id="3.90.25.10">
    <property type="entry name" value="UDP-galactose 4-epimerase, domain 1"/>
    <property type="match status" value="1"/>
</dbReference>
<keyword evidence="6" id="KW-0521">NADP</keyword>
<comment type="similarity">
    <text evidence="2 6">Belongs to the dTDP-4-dehydrorhamnose reductase family.</text>
</comment>
<dbReference type="GO" id="GO:0019305">
    <property type="term" value="P:dTDP-rhamnose biosynthetic process"/>
    <property type="evidence" value="ECO:0007669"/>
    <property type="project" value="UniProtKB-UniPathway"/>
</dbReference>
<evidence type="ECO:0000256" key="3">
    <source>
        <dbReference type="ARBA" id="ARBA00012929"/>
    </source>
</evidence>
<protein>
    <recommendedName>
        <fullName evidence="4 6">dTDP-4-dehydrorhamnose reductase</fullName>
        <ecNumber evidence="3 6">1.1.1.133</ecNumber>
    </recommendedName>
</protein>
<evidence type="ECO:0000313" key="9">
    <source>
        <dbReference type="Proteomes" id="UP000663929"/>
    </source>
</evidence>
<dbReference type="UniPathway" id="UPA00124"/>
<organism evidence="8 9">
    <name type="scientific">Sulfidibacter corallicola</name>
    <dbReference type="NCBI Taxonomy" id="2818388"/>
    <lineage>
        <taxon>Bacteria</taxon>
        <taxon>Pseudomonadati</taxon>
        <taxon>Acidobacteriota</taxon>
        <taxon>Holophagae</taxon>
        <taxon>Acanthopleuribacterales</taxon>
        <taxon>Acanthopleuribacteraceae</taxon>
        <taxon>Sulfidibacter</taxon>
    </lineage>
</organism>
<evidence type="ECO:0000313" key="8">
    <source>
        <dbReference type="EMBL" id="QTD53817.1"/>
    </source>
</evidence>
<dbReference type="NCBIfam" id="TIGR01214">
    <property type="entry name" value="rmlD"/>
    <property type="match status" value="1"/>
</dbReference>
<dbReference type="EMBL" id="CP071793">
    <property type="protein sequence ID" value="QTD53817.1"/>
    <property type="molecule type" value="Genomic_DNA"/>
</dbReference>
<sequence>MSEQEKTPDTAQPAGIMDQKVGIIGANGALGSDLARILRHPVPAFHKDFDICDYDAARAWLEKSGVAAVINTAAFHRVPDCETEYAAAFEVNVIGVRNLARACAELDIHLCHISTDYVFDGTKKAPYVETDSPAPLSIYAISKLAGEYALEAYGKRTSIVRSCGLYGRVPTRAKGGNFVNAMIKLGTERDRVTVVNDEIVCPTYTFDLAVAIDRLLAAGGEGIFHINQNGHTTWFDFAKVIFEARGLPAKLEPISAASFQSKVQRPSYSVLSNEKFEKLTGHRMPDWENALRRHLAEI</sequence>
<name>A0A8A4TWU1_SULCO</name>
<comment type="pathway">
    <text evidence="1 6">Carbohydrate biosynthesis; dTDP-L-rhamnose biosynthesis.</text>
</comment>
<proteinExistence type="inferred from homology"/>
<dbReference type="PANTHER" id="PTHR10491">
    <property type="entry name" value="DTDP-4-DEHYDRORHAMNOSE REDUCTASE"/>
    <property type="match status" value="1"/>
</dbReference>
<dbReference type="Proteomes" id="UP000663929">
    <property type="component" value="Chromosome"/>
</dbReference>
<dbReference type="CDD" id="cd05254">
    <property type="entry name" value="dTDP_HR_like_SDR_e"/>
    <property type="match status" value="1"/>
</dbReference>
<keyword evidence="6 8" id="KW-0560">Oxidoreductase</keyword>
<feature type="domain" description="RmlD-like substrate binding" evidence="7">
    <location>
        <begin position="21"/>
        <end position="297"/>
    </location>
</feature>
<comment type="function">
    <text evidence="6">Catalyzes the reduction of dTDP-6-deoxy-L-lyxo-4-hexulose to yield dTDP-L-rhamnose.</text>
</comment>
<comment type="catalytic activity">
    <reaction evidence="5">
        <text>dTDP-beta-L-rhamnose + NADP(+) = dTDP-4-dehydro-beta-L-rhamnose + NADPH + H(+)</text>
        <dbReference type="Rhea" id="RHEA:21796"/>
        <dbReference type="ChEBI" id="CHEBI:15378"/>
        <dbReference type="ChEBI" id="CHEBI:57510"/>
        <dbReference type="ChEBI" id="CHEBI:57783"/>
        <dbReference type="ChEBI" id="CHEBI:58349"/>
        <dbReference type="ChEBI" id="CHEBI:62830"/>
        <dbReference type="EC" id="1.1.1.133"/>
    </reaction>
</comment>
<dbReference type="EC" id="1.1.1.133" evidence="3 6"/>
<dbReference type="InterPro" id="IPR036291">
    <property type="entry name" value="NAD(P)-bd_dom_sf"/>
</dbReference>
<dbReference type="SUPFAM" id="SSF51735">
    <property type="entry name" value="NAD(P)-binding Rossmann-fold domains"/>
    <property type="match status" value="1"/>
</dbReference>
<dbReference type="Gene3D" id="3.40.50.720">
    <property type="entry name" value="NAD(P)-binding Rossmann-like Domain"/>
    <property type="match status" value="1"/>
</dbReference>
<dbReference type="Pfam" id="PF04321">
    <property type="entry name" value="RmlD_sub_bind"/>
    <property type="match status" value="1"/>
</dbReference>
<dbReference type="GO" id="GO:0008831">
    <property type="term" value="F:dTDP-4-dehydrorhamnose reductase activity"/>
    <property type="evidence" value="ECO:0007669"/>
    <property type="project" value="UniProtKB-EC"/>
</dbReference>
<reference evidence="8" key="1">
    <citation type="submission" date="2021-03" db="EMBL/GenBank/DDBJ databases">
        <title>Acanthopleuribacteraceae sp. M133.</title>
        <authorList>
            <person name="Wang G."/>
        </authorList>
    </citation>
    <scope>NUCLEOTIDE SEQUENCE</scope>
    <source>
        <strain evidence="8">M133</strain>
    </source>
</reference>
<evidence type="ECO:0000256" key="5">
    <source>
        <dbReference type="ARBA" id="ARBA00048200"/>
    </source>
</evidence>
<dbReference type="KEGG" id="scor:J3U87_15310"/>
<gene>
    <name evidence="8" type="primary">rfbD</name>
    <name evidence="8" type="ORF">J3U87_15310</name>
</gene>
<evidence type="ECO:0000259" key="7">
    <source>
        <dbReference type="Pfam" id="PF04321"/>
    </source>
</evidence>
<dbReference type="InterPro" id="IPR005913">
    <property type="entry name" value="dTDP_dehydrorham_reduct"/>
</dbReference>
<keyword evidence="9" id="KW-1185">Reference proteome</keyword>